<keyword evidence="1" id="KW-0175">Coiled coil</keyword>
<protein>
    <recommendedName>
        <fullName evidence="2">C5orf34-like C-terminal domain-containing protein</fullName>
    </recommendedName>
</protein>
<proteinExistence type="predicted"/>
<dbReference type="InterPro" id="IPR027865">
    <property type="entry name" value="C5orf34-like_C"/>
</dbReference>
<accession>A0A7G2CNS0</accession>
<feature type="coiled-coil region" evidence="1">
    <location>
        <begin position="492"/>
        <end position="526"/>
    </location>
</feature>
<reference evidence="3 4" key="1">
    <citation type="submission" date="2020-08" db="EMBL/GenBank/DDBJ databases">
        <authorList>
            <person name="Newling K."/>
            <person name="Davey J."/>
            <person name="Forrester S."/>
        </authorList>
    </citation>
    <scope>NUCLEOTIDE SEQUENCE [LARGE SCALE GENOMIC DNA]</scope>
    <source>
        <strain evidence="4">Crithidia deanei Carvalho (ATCC PRA-265)</strain>
    </source>
</reference>
<dbReference type="OrthoDB" id="273397at2759"/>
<dbReference type="VEuPathDB" id="TriTrypDB:ADEAN_000897200"/>
<evidence type="ECO:0000313" key="4">
    <source>
        <dbReference type="Proteomes" id="UP000515908"/>
    </source>
</evidence>
<organism evidence="3 4">
    <name type="scientific">Angomonas deanei</name>
    <dbReference type="NCBI Taxonomy" id="59799"/>
    <lineage>
        <taxon>Eukaryota</taxon>
        <taxon>Discoba</taxon>
        <taxon>Euglenozoa</taxon>
        <taxon>Kinetoplastea</taxon>
        <taxon>Metakinetoplastina</taxon>
        <taxon>Trypanosomatida</taxon>
        <taxon>Trypanosomatidae</taxon>
        <taxon>Strigomonadinae</taxon>
        <taxon>Angomonas</taxon>
    </lineage>
</organism>
<gene>
    <name evidence="3" type="ORF">ADEAN_000897200</name>
</gene>
<dbReference type="Proteomes" id="UP000515908">
    <property type="component" value="Chromosome 21"/>
</dbReference>
<dbReference type="Pfam" id="PF15016">
    <property type="entry name" value="C5orf34_C"/>
    <property type="match status" value="1"/>
</dbReference>
<dbReference type="AlphaFoldDB" id="A0A7G2CNS0"/>
<evidence type="ECO:0000256" key="1">
    <source>
        <dbReference type="SAM" id="Coils"/>
    </source>
</evidence>
<feature type="domain" description="C5orf34-like C-terminal" evidence="2">
    <location>
        <begin position="327"/>
        <end position="410"/>
    </location>
</feature>
<evidence type="ECO:0000313" key="3">
    <source>
        <dbReference type="EMBL" id="CAD2221440.1"/>
    </source>
</evidence>
<keyword evidence="4" id="KW-1185">Reference proteome</keyword>
<evidence type="ECO:0000259" key="2">
    <source>
        <dbReference type="Pfam" id="PF15016"/>
    </source>
</evidence>
<sequence>MESDRRADRFKYRDLPMGCRFSKAQPEHVHLLVSSGPRLQGASCNRAIHGASTAVLWRYDADLTGNNPHALFWSLPMRYPGIRDGESAPEPTPPGEAGAVLALVEEDFSCLRLEPIHNHQYKVRHRRCDGREKEYFVSAGDLDAAKGLPLPSRVGPLLFSDGDRGEAAAQYLLAPFKLYVTNPSRERLIPIEESSLVDGEASGTPLYFPGPPLFDVPIYATDFDETGRLKFSSGTTRDAAGGRYLPILGMNAVFLSEWNSSAALIGQHQCHPAITGKLHPLLTEEQDYLARATDASSFRVFPTTQKDSLESTAGSIFQRQAKEGSIIFFTTYVDGVGTFSALTNGTIRVHFDDRTILTLIPNVSYGDFEEEHLVLSVMFRDATQCTMRASQVTPTHACFRYLAHALPFRRYILAEAASQARPTVDPTSRSFLEDPFPSGEFHISMRDKRSELDTRMENVFTDLPSNEKGTPHATRLEDTVCTPPDIFLTNWAQTLQQKVSEESLERQQYKTRVEELLAESAELTRINQSLLSDAL</sequence>
<dbReference type="EMBL" id="LR877165">
    <property type="protein sequence ID" value="CAD2221440.1"/>
    <property type="molecule type" value="Genomic_DNA"/>
</dbReference>
<name>A0A7G2CNS0_9TRYP</name>